<protein>
    <submittedName>
        <fullName evidence="2">Alpha-protein kinase 2</fullName>
    </submittedName>
</protein>
<keyword evidence="2" id="KW-0418">Kinase</keyword>
<accession>A0AC55DJR8</accession>
<name>A0AC55DJR8_ECHTE</name>
<gene>
    <name evidence="2" type="primary">ALPK2</name>
</gene>
<dbReference type="Proteomes" id="UP000694863">
    <property type="component" value="Unplaced"/>
</dbReference>
<keyword evidence="1" id="KW-1185">Reference proteome</keyword>
<evidence type="ECO:0000313" key="2">
    <source>
        <dbReference type="RefSeq" id="XP_045151990.1"/>
    </source>
</evidence>
<organism evidence="1 2">
    <name type="scientific">Echinops telfairi</name>
    <name type="common">Lesser hedgehog tenrec</name>
    <dbReference type="NCBI Taxonomy" id="9371"/>
    <lineage>
        <taxon>Eukaryota</taxon>
        <taxon>Metazoa</taxon>
        <taxon>Chordata</taxon>
        <taxon>Craniata</taxon>
        <taxon>Vertebrata</taxon>
        <taxon>Euteleostomi</taxon>
        <taxon>Mammalia</taxon>
        <taxon>Eutheria</taxon>
        <taxon>Afrotheria</taxon>
        <taxon>Tenrecidae</taxon>
        <taxon>Tenrecinae</taxon>
        <taxon>Echinops</taxon>
    </lineage>
</organism>
<dbReference type="RefSeq" id="XP_045151990.1">
    <property type="nucleotide sequence ID" value="XM_045296055.1"/>
</dbReference>
<proteinExistence type="predicted"/>
<reference evidence="2" key="1">
    <citation type="submission" date="2025-08" db="UniProtKB">
        <authorList>
            <consortium name="RefSeq"/>
        </authorList>
    </citation>
    <scope>IDENTIFICATION</scope>
</reference>
<evidence type="ECO:0000313" key="1">
    <source>
        <dbReference type="Proteomes" id="UP000694863"/>
    </source>
</evidence>
<keyword evidence="2" id="KW-0808">Transferase</keyword>
<sequence>MTDAGVPPRRTPCFLSTLLSQKVPEKSDTELRCIISGQPKPEVTWYKNGQTIDGCGVSSYEICENQYTHVLHLYGCTSDDAAVYQVSAQNCFGMICCSAHIEVQSSPEDPQLPPSKKGDAHTGRKHETGTHEAGSAPQVDSKAHPYKEEERTFLGPPRSADATPETPSLPGSLQRQTCGNIQTSRLETPSGGEDPRQTRVAYETNDPEGVADVVLGPHSHGLSENLNGDCHRTQHSKVSQPTWHHLGPKEDPLNAGHQEPRVQKYISSSHPLPEVATSTHPGHQPPCPLRVPSEHSDSDCELCPEIARTYTEEFSDDDLEYLECSDVMTDYSNAVWQRHLQGTGCVFLLESHDEEQDCRECGWGGGGHFLREVDRGSQVSDNTGPMDATPGSCRYHSPPQEVGLRSGGGGPSPPHAGMTLTLGPHQEGTCPVTGQGRSTPAPASRAACVYPGIQGETIDSRQPGEEVDIHSLITMDKAPPETPPGELERAGTHPWGVTAAQSRVGEKDARSEDGEKPVRARRPGIKGKLKKPDSHPRGRTTEGTPDRHPGDPALPPRLQSNKGDPSHATAEATGLRPLSRSGEHATAEQDARDLQTPTASLPREGEGADATGEGVLLADLPEASRVPEESRDPQVQAHDAPSPMSTATESARAESSLTAPPAGTSASSPSDVGGTPEDSASSAENLDADSCMPSPQLEEDRGTDRADGLAGGPGGDLDHDLSISEAGSEHLSPRESSGHYPQHGHTDLHGLCSPDDQGLEVPGDERGPGPPQSSTGENARDGHSAGPPLVLSEFTEDVSQEAHEGAPGGAVAEGGENTSMLACHQRTCQERTSLGHSGGREEGRPLSPESNSLLQFEDDEERTGACAKDTTGPAARGVTFPREKPTPSTDGLGSPWVARQNEDAPAITMAPQVHPAKYHAAPVAENSPAEGEGAKECSPRAPDGNRPQHPSCVPGGRILPVSMAEAFKELSGLVPRAAGTHTRVSQLSEREGCCSDPPPQIGPLHGEQSQVVARVDHGGLQENAQEKGGETKQRAPPEGPPQQASPSEDGFQGSVPASTLAVQEEINSVPLDRSGGDAGGDRGLSSGLGSSVSLVAEAAVEVVSQALSSVLPLRSYLLEESKESQGGPGEAGTKLKILSLEEPGSESWPPTHPTTCGCEEPGAAPRIPNGVWALAEVLQADEPMGDESPSEMAAPASRAPCGCASALVSDTHGRQAGSSDGWRGLCPPSKSQLGSLESSVDPIGTKEACPAAAPPEASIVGGKDNASMSPGQVGNQPKVSGLAFLTPLLASPHLRESSVDPIAETDGMEWAGAERLEHPESTPVQSEVEGPSNDDPLGQTEEVRPALVQGVHSEESGETVPSERSTSPNPEDGGGGEATEQWEHSSAPEGVHLALSQATRPSQGGEVAPGAGGGCQEQGGDGRGFGEAAQEGTAEGAPHTLPPLGGLERRAQASVGMDTGSLGQMHEVAGSVFAEPGPRQDAGADSMERGRDRDGEFTGHVSPPGALALLPSASSPEGGRLSSPISNESQGPKGEEPHCGDTKPPNSPGSPVRTQALCSGEWVAENDPKFPQASLVNKSREEERPRPTKAGKTGARPTVMRSEEAKKKQETLGSGHLADGVKKKILSKVAALRQKLEEREQARKSSIFLKKIPKLEAPASRTDEKKDPKKPPCKRDGRAPVLLRKIQAEMFPDHSGNVRLSCQFAEIHEESTIWWTKDVKPIAQVQRSAGDHSTVSLAIVQASQKDQGLYTCCIKNTYGRVTAEFRLTAEVLRRLSAQQESKGCEEIEFSQLLFKEDFLMDSYFGGSLRGQIATEELHFGEGVHRKAFRSTVMEGLTPVFKPGHACVLKVHNAIAYGTRNNDELVQKNYNLAAQECYVQNTARYYAKIYAAEAQPLEGFGEVPEIIPIFLIHRPENNIPYATVEEELLGEFVKYSIRDGKEINFLRRESEAGQKCCTFQHWVYQKTSGCLLVTDMQGVGMKLTDVGIATLAKGYKGFKGNCCMSFIDQFKALHQCNKYCKMLGLKALQHNSQKPKKPSVLGKSRAQQPPNAAMATGKKTGAGSPTEKKA</sequence>